<dbReference type="InterPro" id="IPR050524">
    <property type="entry name" value="APC_YAT"/>
</dbReference>
<evidence type="ECO:0000259" key="6">
    <source>
        <dbReference type="Pfam" id="PF00324"/>
    </source>
</evidence>
<dbReference type="PANTHER" id="PTHR43341:SF6">
    <property type="entry name" value="AMINO ACID TRANSPORTER (EUROFUNG)"/>
    <property type="match status" value="1"/>
</dbReference>
<keyword evidence="2 5" id="KW-0812">Transmembrane</keyword>
<evidence type="ECO:0000256" key="1">
    <source>
        <dbReference type="ARBA" id="ARBA00004141"/>
    </source>
</evidence>
<dbReference type="Gene3D" id="1.20.1740.10">
    <property type="entry name" value="Amino acid/polyamine transporter I"/>
    <property type="match status" value="1"/>
</dbReference>
<dbReference type="Proteomes" id="UP001345691">
    <property type="component" value="Unassembled WGS sequence"/>
</dbReference>
<feature type="transmembrane region" description="Helical" evidence="5">
    <location>
        <begin position="140"/>
        <end position="164"/>
    </location>
</feature>
<dbReference type="PANTHER" id="PTHR43341">
    <property type="entry name" value="AMINO ACID PERMEASE"/>
    <property type="match status" value="1"/>
</dbReference>
<keyword evidence="3 5" id="KW-1133">Transmembrane helix</keyword>
<organism evidence="7 8">
    <name type="scientific">Exophiala sideris</name>
    <dbReference type="NCBI Taxonomy" id="1016849"/>
    <lineage>
        <taxon>Eukaryota</taxon>
        <taxon>Fungi</taxon>
        <taxon>Dikarya</taxon>
        <taxon>Ascomycota</taxon>
        <taxon>Pezizomycotina</taxon>
        <taxon>Eurotiomycetes</taxon>
        <taxon>Chaetothyriomycetidae</taxon>
        <taxon>Chaetothyriales</taxon>
        <taxon>Herpotrichiellaceae</taxon>
        <taxon>Exophiala</taxon>
    </lineage>
</organism>
<name>A0ABR0JSQ7_9EURO</name>
<sequence>MDFISRKLSVAPEEERKTASVTATGEVVEIQDQTHRTLGSRQVSFIAIGGSIGTALFVSIGLGLWRGGAASLLIGFLYYSTVIVCVNNCQAEMTVFMPVTAPFIRFAGKWVDEAFGFAVGWNYFMLINIFAVKWYGEAEFWLSVGKILLIFIVYGFTLVTVLSFRRAVLLKQESFTLSTAF</sequence>
<keyword evidence="8" id="KW-1185">Reference proteome</keyword>
<feature type="transmembrane region" description="Helical" evidence="5">
    <location>
        <begin position="43"/>
        <end position="64"/>
    </location>
</feature>
<evidence type="ECO:0000313" key="8">
    <source>
        <dbReference type="Proteomes" id="UP001345691"/>
    </source>
</evidence>
<comment type="subcellular location">
    <subcellularLocation>
        <location evidence="1">Membrane</location>
        <topology evidence="1">Multi-pass membrane protein</topology>
    </subcellularLocation>
</comment>
<evidence type="ECO:0000256" key="4">
    <source>
        <dbReference type="ARBA" id="ARBA00023136"/>
    </source>
</evidence>
<reference evidence="7 8" key="1">
    <citation type="submission" date="2023-08" db="EMBL/GenBank/DDBJ databases">
        <title>Black Yeasts Isolated from many extreme environments.</title>
        <authorList>
            <person name="Coleine C."/>
            <person name="Stajich J.E."/>
            <person name="Selbmann L."/>
        </authorList>
    </citation>
    <scope>NUCLEOTIDE SEQUENCE [LARGE SCALE GENOMIC DNA]</scope>
    <source>
        <strain evidence="7 8">CCFEE 6328</strain>
    </source>
</reference>
<dbReference type="Pfam" id="PF00324">
    <property type="entry name" value="AA_permease"/>
    <property type="match status" value="1"/>
</dbReference>
<comment type="caution">
    <text evidence="7">The sequence shown here is derived from an EMBL/GenBank/DDBJ whole genome shotgun (WGS) entry which is preliminary data.</text>
</comment>
<evidence type="ECO:0000313" key="7">
    <source>
        <dbReference type="EMBL" id="KAK5068839.1"/>
    </source>
</evidence>
<evidence type="ECO:0000256" key="2">
    <source>
        <dbReference type="ARBA" id="ARBA00022692"/>
    </source>
</evidence>
<dbReference type="EMBL" id="JAVRRF010000001">
    <property type="protein sequence ID" value="KAK5068839.1"/>
    <property type="molecule type" value="Genomic_DNA"/>
</dbReference>
<gene>
    <name evidence="7" type="ORF">LTR69_000960</name>
</gene>
<evidence type="ECO:0000256" key="5">
    <source>
        <dbReference type="SAM" id="Phobius"/>
    </source>
</evidence>
<feature type="transmembrane region" description="Helical" evidence="5">
    <location>
        <begin position="110"/>
        <end position="134"/>
    </location>
</feature>
<feature type="transmembrane region" description="Helical" evidence="5">
    <location>
        <begin position="70"/>
        <end position="89"/>
    </location>
</feature>
<proteinExistence type="predicted"/>
<accession>A0ABR0JSQ7</accession>
<dbReference type="InterPro" id="IPR004841">
    <property type="entry name" value="AA-permease/SLC12A_dom"/>
</dbReference>
<keyword evidence="4 5" id="KW-0472">Membrane</keyword>
<protein>
    <recommendedName>
        <fullName evidence="6">Amino acid permease/ SLC12A domain-containing protein</fullName>
    </recommendedName>
</protein>
<evidence type="ECO:0000256" key="3">
    <source>
        <dbReference type="ARBA" id="ARBA00022989"/>
    </source>
</evidence>
<feature type="domain" description="Amino acid permease/ SLC12A" evidence="6">
    <location>
        <begin position="43"/>
        <end position="125"/>
    </location>
</feature>